<dbReference type="Proteomes" id="UP001054837">
    <property type="component" value="Unassembled WGS sequence"/>
</dbReference>
<comment type="caution">
    <text evidence="1">The sequence shown here is derived from an EMBL/GenBank/DDBJ whole genome shotgun (WGS) entry which is preliminary data.</text>
</comment>
<dbReference type="AlphaFoldDB" id="A0AAV4NAM7"/>
<sequence length="125" mass="14553">MKCHFIKIQNSNEWKHKTHQMRYHPRERHFELFQHKLFPVRDSPPPTLSTSPPGRQHKRHLAPFGNFVVPFVEARARTKIYGFLTRLHSIHHGGGPSLLCTPFQGAPQCVRSRDRGNSRGDRTKP</sequence>
<protein>
    <submittedName>
        <fullName evidence="1">Uncharacterized protein</fullName>
    </submittedName>
</protein>
<dbReference type="EMBL" id="BPLQ01001419">
    <property type="protein sequence ID" value="GIX81646.1"/>
    <property type="molecule type" value="Genomic_DNA"/>
</dbReference>
<gene>
    <name evidence="1" type="ORF">CDAR_533231</name>
</gene>
<evidence type="ECO:0000313" key="1">
    <source>
        <dbReference type="EMBL" id="GIX81646.1"/>
    </source>
</evidence>
<name>A0AAV4NAM7_9ARAC</name>
<proteinExistence type="predicted"/>
<evidence type="ECO:0000313" key="2">
    <source>
        <dbReference type="Proteomes" id="UP001054837"/>
    </source>
</evidence>
<reference evidence="1 2" key="1">
    <citation type="submission" date="2021-06" db="EMBL/GenBank/DDBJ databases">
        <title>Caerostris darwini draft genome.</title>
        <authorList>
            <person name="Kono N."/>
            <person name="Arakawa K."/>
        </authorList>
    </citation>
    <scope>NUCLEOTIDE SEQUENCE [LARGE SCALE GENOMIC DNA]</scope>
</reference>
<keyword evidence="2" id="KW-1185">Reference proteome</keyword>
<organism evidence="1 2">
    <name type="scientific">Caerostris darwini</name>
    <dbReference type="NCBI Taxonomy" id="1538125"/>
    <lineage>
        <taxon>Eukaryota</taxon>
        <taxon>Metazoa</taxon>
        <taxon>Ecdysozoa</taxon>
        <taxon>Arthropoda</taxon>
        <taxon>Chelicerata</taxon>
        <taxon>Arachnida</taxon>
        <taxon>Araneae</taxon>
        <taxon>Araneomorphae</taxon>
        <taxon>Entelegynae</taxon>
        <taxon>Araneoidea</taxon>
        <taxon>Araneidae</taxon>
        <taxon>Caerostris</taxon>
    </lineage>
</organism>
<accession>A0AAV4NAM7</accession>